<feature type="transmembrane region" description="Helical" evidence="7">
    <location>
        <begin position="85"/>
        <end position="105"/>
    </location>
</feature>
<dbReference type="RefSeq" id="WP_070424938.1">
    <property type="nucleotide sequence ID" value="NZ_CP116394.1"/>
</dbReference>
<feature type="transmembrane region" description="Helical" evidence="7">
    <location>
        <begin position="353"/>
        <end position="374"/>
    </location>
</feature>
<dbReference type="PANTHER" id="PTHR42718:SF46">
    <property type="entry name" value="BLR6921 PROTEIN"/>
    <property type="match status" value="1"/>
</dbReference>
<reference evidence="9" key="1">
    <citation type="submission" date="2023-01" db="EMBL/GenBank/DDBJ databases">
        <title>Comparative Genomic Analysis of the Clinically-Derived Winkia Strain NY0527 Provides Evidence into the Taxonomic Reassignment of Winkia neuii and Characterizes Their Virulence Traits.</title>
        <authorList>
            <person name="Cai X."/>
            <person name="Peng Y."/>
            <person name="Li M."/>
            <person name="Qiu Y."/>
            <person name="Wang Y."/>
            <person name="Xu L."/>
            <person name="Hou Q."/>
        </authorList>
    </citation>
    <scope>NUCLEOTIDE SEQUENCE</scope>
    <source>
        <strain evidence="9">NY0527</strain>
    </source>
</reference>
<organism evidence="9 10">
    <name type="scientific">Winkia neuii subsp. anitrata</name>
    <dbReference type="NCBI Taxonomy" id="29318"/>
    <lineage>
        <taxon>Bacteria</taxon>
        <taxon>Bacillati</taxon>
        <taxon>Actinomycetota</taxon>
        <taxon>Actinomycetes</taxon>
        <taxon>Actinomycetales</taxon>
        <taxon>Actinomycetaceae</taxon>
        <taxon>Winkia</taxon>
    </lineage>
</organism>
<accession>A0AB38XNM0</accession>
<evidence type="ECO:0000259" key="8">
    <source>
        <dbReference type="PROSITE" id="PS50850"/>
    </source>
</evidence>
<dbReference type="AlphaFoldDB" id="A0AB38XNM0"/>
<name>A0AB38XNM0_9ACTO</name>
<feature type="transmembrane region" description="Helical" evidence="7">
    <location>
        <begin position="296"/>
        <end position="317"/>
    </location>
</feature>
<keyword evidence="5 7" id="KW-1133">Transmembrane helix</keyword>
<keyword evidence="3" id="KW-1003">Cell membrane</keyword>
<dbReference type="Proteomes" id="UP001211044">
    <property type="component" value="Chromosome"/>
</dbReference>
<dbReference type="PROSITE" id="PS50850">
    <property type="entry name" value="MFS"/>
    <property type="match status" value="1"/>
</dbReference>
<keyword evidence="6 7" id="KW-0472">Membrane</keyword>
<feature type="transmembrane region" description="Helical" evidence="7">
    <location>
        <begin position="111"/>
        <end position="132"/>
    </location>
</feature>
<feature type="transmembrane region" description="Helical" evidence="7">
    <location>
        <begin position="57"/>
        <end position="76"/>
    </location>
</feature>
<keyword evidence="2" id="KW-0813">Transport</keyword>
<dbReference type="SUPFAM" id="SSF103473">
    <property type="entry name" value="MFS general substrate transporter"/>
    <property type="match status" value="1"/>
</dbReference>
<feature type="transmembrane region" description="Helical" evidence="7">
    <location>
        <begin position="386"/>
        <end position="407"/>
    </location>
</feature>
<feature type="transmembrane region" description="Helical" evidence="7">
    <location>
        <begin position="329"/>
        <end position="347"/>
    </location>
</feature>
<evidence type="ECO:0000256" key="1">
    <source>
        <dbReference type="ARBA" id="ARBA00004651"/>
    </source>
</evidence>
<evidence type="ECO:0000256" key="2">
    <source>
        <dbReference type="ARBA" id="ARBA00022448"/>
    </source>
</evidence>
<evidence type="ECO:0000313" key="10">
    <source>
        <dbReference type="Proteomes" id="UP001211044"/>
    </source>
</evidence>
<dbReference type="InterPro" id="IPR011701">
    <property type="entry name" value="MFS"/>
</dbReference>
<evidence type="ECO:0000256" key="7">
    <source>
        <dbReference type="SAM" id="Phobius"/>
    </source>
</evidence>
<dbReference type="EMBL" id="CP116394">
    <property type="protein sequence ID" value="WCE45960.1"/>
    <property type="molecule type" value="Genomic_DNA"/>
</dbReference>
<feature type="transmembrane region" description="Helical" evidence="7">
    <location>
        <begin position="172"/>
        <end position="192"/>
    </location>
</feature>
<feature type="transmembrane region" description="Helical" evidence="7">
    <location>
        <begin position="204"/>
        <end position="222"/>
    </location>
</feature>
<feature type="domain" description="Major facilitator superfamily (MFS) profile" evidence="8">
    <location>
        <begin position="14"/>
        <end position="454"/>
    </location>
</feature>
<dbReference type="PRINTS" id="PR01036">
    <property type="entry name" value="TCRTETB"/>
</dbReference>
<dbReference type="GO" id="GO:0022857">
    <property type="term" value="F:transmembrane transporter activity"/>
    <property type="evidence" value="ECO:0007669"/>
    <property type="project" value="InterPro"/>
</dbReference>
<keyword evidence="4 7" id="KW-0812">Transmembrane</keyword>
<gene>
    <name evidence="9" type="ORF">PIG85_10000</name>
</gene>
<dbReference type="Gene3D" id="1.20.1250.20">
    <property type="entry name" value="MFS general substrate transporter like domains"/>
    <property type="match status" value="2"/>
</dbReference>
<sequence>MTAAAKSAKLKRSPSPEAAVPIMLFTFVFSLIIDNGFKFMTSSMGQALHLSLNQVSLQASLAGILIGIGAVVYAALSDFVPVRTLMLAGITLAIVGSLLGFLGQASWPLVLLGRIVQTAGLAAAETLYVIYVTKQLSEAQQKTYLGFSTAAFQASTLFGALASGFMATYVSWTAMFAIPLILVFAIPIILRTVPADEELQTGKVDWIGLALIAIFASSLIMFMQEFKIVWLAPTLLGIVLFAVHVAKSPAALVHPRFFRNGRYIWALVFVFIVYSVQLGFIVLFPAVAQQVHGYKAAGASLLLAPGYVGAILVGVASGKIGQLLSTRKAIYTAAASIVIALLLMGFFMKASPAVFVVASLLFACGYALMYAPLLSSALAKIPGEQSGIAVGFYNLTVNIAIPLGIAYSAKLADLHLELPGVLGGTGGYAAVMFILAAIALVGAIIYVVADTNMARIEKRNRQRRTLQEEK</sequence>
<evidence type="ECO:0000256" key="4">
    <source>
        <dbReference type="ARBA" id="ARBA00022692"/>
    </source>
</evidence>
<feature type="transmembrane region" description="Helical" evidence="7">
    <location>
        <begin position="427"/>
        <end position="449"/>
    </location>
</feature>
<dbReference type="Pfam" id="PF07690">
    <property type="entry name" value="MFS_1"/>
    <property type="match status" value="1"/>
</dbReference>
<proteinExistence type="predicted"/>
<dbReference type="InterPro" id="IPR036259">
    <property type="entry name" value="MFS_trans_sf"/>
</dbReference>
<dbReference type="InterPro" id="IPR020846">
    <property type="entry name" value="MFS_dom"/>
</dbReference>
<evidence type="ECO:0000256" key="5">
    <source>
        <dbReference type="ARBA" id="ARBA00022989"/>
    </source>
</evidence>
<feature type="transmembrane region" description="Helical" evidence="7">
    <location>
        <begin position="228"/>
        <end position="252"/>
    </location>
</feature>
<dbReference type="GO" id="GO:0005886">
    <property type="term" value="C:plasma membrane"/>
    <property type="evidence" value="ECO:0007669"/>
    <property type="project" value="UniProtKB-SubCell"/>
</dbReference>
<comment type="subcellular location">
    <subcellularLocation>
        <location evidence="1">Cell membrane</location>
        <topology evidence="1">Multi-pass membrane protein</topology>
    </subcellularLocation>
</comment>
<dbReference type="KEGG" id="wne:PIG85_10000"/>
<evidence type="ECO:0000313" key="9">
    <source>
        <dbReference type="EMBL" id="WCE45960.1"/>
    </source>
</evidence>
<evidence type="ECO:0000256" key="3">
    <source>
        <dbReference type="ARBA" id="ARBA00022475"/>
    </source>
</evidence>
<dbReference type="PANTHER" id="PTHR42718">
    <property type="entry name" value="MAJOR FACILITATOR SUPERFAMILY MULTIDRUG TRANSPORTER MFSC"/>
    <property type="match status" value="1"/>
</dbReference>
<feature type="transmembrane region" description="Helical" evidence="7">
    <location>
        <begin position="18"/>
        <end position="37"/>
    </location>
</feature>
<feature type="transmembrane region" description="Helical" evidence="7">
    <location>
        <begin position="144"/>
        <end position="166"/>
    </location>
</feature>
<feature type="transmembrane region" description="Helical" evidence="7">
    <location>
        <begin position="264"/>
        <end position="284"/>
    </location>
</feature>
<evidence type="ECO:0000256" key="6">
    <source>
        <dbReference type="ARBA" id="ARBA00023136"/>
    </source>
</evidence>
<protein>
    <submittedName>
        <fullName evidence="9">MFS transporter</fullName>
    </submittedName>
</protein>